<proteinExistence type="predicted"/>
<dbReference type="EMBL" id="BLLH01000014">
    <property type="protein sequence ID" value="GFH41394.1"/>
    <property type="molecule type" value="Genomic_DNA"/>
</dbReference>
<dbReference type="AlphaFoldDB" id="A0A6A0BAI7"/>
<keyword evidence="4" id="KW-1185">Reference proteome</keyword>
<evidence type="ECO:0000313" key="3">
    <source>
        <dbReference type="EMBL" id="GFH41394.1"/>
    </source>
</evidence>
<dbReference type="Gene3D" id="3.40.570.10">
    <property type="entry name" value="Extracellular Endonuclease, subunit A"/>
    <property type="match status" value="1"/>
</dbReference>
<evidence type="ECO:0000259" key="2">
    <source>
        <dbReference type="SMART" id="SM00892"/>
    </source>
</evidence>
<dbReference type="SMART" id="SM00892">
    <property type="entry name" value="Endonuclease_NS"/>
    <property type="match status" value="1"/>
</dbReference>
<sequence>MVKRTTKQLVTLSAAVLIGLAGTVGKPYIKEHTQGIQNYLNSKLAPVKAKLANNTQQSAITPQTASKASEGLQEQKPLSYTGHKQFVMSATDQYGRAVDSHIQLQASDEPGHNGQSRAPLTYNPVGWHNYKLSYDDNGKTGKAWLFDRGHLVGYQFSGVNDEPRNLVPETSQLNKGNIAHMDSGNDKAMLFYENRLDSWLELHPNYFLDYQVTPIYTGSELLPRQVRLAYVGVDSKGNHLQIKLGGSLEEQGNDDATVVVLDNVSSNATIDYATGMATQK</sequence>
<dbReference type="GO" id="GO:0003676">
    <property type="term" value="F:nucleic acid binding"/>
    <property type="evidence" value="ECO:0007669"/>
    <property type="project" value="InterPro"/>
</dbReference>
<feature type="region of interest" description="Disordered" evidence="1">
    <location>
        <begin position="55"/>
        <end position="74"/>
    </location>
</feature>
<dbReference type="InterPro" id="IPR044927">
    <property type="entry name" value="Endonuclea_NS_2"/>
</dbReference>
<feature type="domain" description="DNA/RNA non-specific endonuclease/pyrophosphatase/phosphodiesterase" evidence="2">
    <location>
        <begin position="80"/>
        <end position="279"/>
    </location>
</feature>
<reference evidence="3 4" key="1">
    <citation type="submission" date="2020-02" db="EMBL/GenBank/DDBJ databases">
        <title>Draft genome sequence of Lactococcus sp. Hs20B0-1.</title>
        <authorList>
            <person name="Noda S."/>
            <person name="Yuki M."/>
            <person name="Ohkuma M."/>
        </authorList>
    </citation>
    <scope>NUCLEOTIDE SEQUENCE [LARGE SCALE GENOMIC DNA]</scope>
    <source>
        <strain evidence="3 4">Hs20B0-1</strain>
    </source>
</reference>
<dbReference type="InterPro" id="IPR001604">
    <property type="entry name" value="Endo_G_ENPP1-like_dom"/>
</dbReference>
<accession>A0A6A0BAI7</accession>
<organism evidence="3 4">
    <name type="scientific">Pseudolactococcus insecticola</name>
    <dbReference type="NCBI Taxonomy" id="2709158"/>
    <lineage>
        <taxon>Bacteria</taxon>
        <taxon>Bacillati</taxon>
        <taxon>Bacillota</taxon>
        <taxon>Bacilli</taxon>
        <taxon>Lactobacillales</taxon>
        <taxon>Streptococcaceae</taxon>
        <taxon>Pseudolactococcus</taxon>
    </lineage>
</organism>
<dbReference type="GO" id="GO:0016787">
    <property type="term" value="F:hydrolase activity"/>
    <property type="evidence" value="ECO:0007669"/>
    <property type="project" value="InterPro"/>
</dbReference>
<dbReference type="InterPro" id="IPR044929">
    <property type="entry name" value="DNA/RNA_non-sp_Endonuclease_sf"/>
</dbReference>
<dbReference type="Proteomes" id="UP000475928">
    <property type="component" value="Unassembled WGS sequence"/>
</dbReference>
<name>A0A6A0BAI7_9LACT</name>
<dbReference type="RefSeq" id="WP_172357846.1">
    <property type="nucleotide sequence ID" value="NZ_BLLH01000014.1"/>
</dbReference>
<dbReference type="Pfam" id="PF13930">
    <property type="entry name" value="Endonuclea_NS_2"/>
    <property type="match status" value="1"/>
</dbReference>
<feature type="compositionally biased region" description="Polar residues" evidence="1">
    <location>
        <begin position="55"/>
        <end position="67"/>
    </location>
</feature>
<protein>
    <submittedName>
        <fullName evidence="3">DNAse</fullName>
    </submittedName>
</protein>
<evidence type="ECO:0000313" key="4">
    <source>
        <dbReference type="Proteomes" id="UP000475928"/>
    </source>
</evidence>
<evidence type="ECO:0000256" key="1">
    <source>
        <dbReference type="SAM" id="MobiDB-lite"/>
    </source>
</evidence>
<comment type="caution">
    <text evidence="3">The sequence shown here is derived from an EMBL/GenBank/DDBJ whole genome shotgun (WGS) entry which is preliminary data.</text>
</comment>
<gene>
    <name evidence="3" type="primary">ybfB</name>
    <name evidence="3" type="ORF">Hs20B_17920</name>
</gene>
<dbReference type="GO" id="GO:0046872">
    <property type="term" value="F:metal ion binding"/>
    <property type="evidence" value="ECO:0007669"/>
    <property type="project" value="InterPro"/>
</dbReference>